<evidence type="ECO:0000256" key="2">
    <source>
        <dbReference type="SAM" id="SignalP"/>
    </source>
</evidence>
<name>A0ABV5FK38_9FLAO</name>
<evidence type="ECO:0000313" key="5">
    <source>
        <dbReference type="Proteomes" id="UP001589589"/>
    </source>
</evidence>
<dbReference type="InterPro" id="IPR001375">
    <property type="entry name" value="Peptidase_S9_cat"/>
</dbReference>
<dbReference type="SUPFAM" id="SSF53474">
    <property type="entry name" value="alpha/beta-Hydrolases"/>
    <property type="match status" value="1"/>
</dbReference>
<proteinExistence type="predicted"/>
<dbReference type="Proteomes" id="UP001589589">
    <property type="component" value="Unassembled WGS sequence"/>
</dbReference>
<dbReference type="RefSeq" id="WP_290267627.1">
    <property type="nucleotide sequence ID" value="NZ_JAUFQQ010000005.1"/>
</dbReference>
<reference evidence="4 5" key="1">
    <citation type="submission" date="2024-09" db="EMBL/GenBank/DDBJ databases">
        <authorList>
            <person name="Sun Q."/>
            <person name="Mori K."/>
        </authorList>
    </citation>
    <scope>NUCLEOTIDE SEQUENCE [LARGE SCALE GENOMIC DNA]</scope>
    <source>
        <strain evidence="4 5">CECT 7908</strain>
    </source>
</reference>
<evidence type="ECO:0000313" key="4">
    <source>
        <dbReference type="EMBL" id="MFB9063777.1"/>
    </source>
</evidence>
<dbReference type="GO" id="GO:0016787">
    <property type="term" value="F:hydrolase activity"/>
    <property type="evidence" value="ECO:0007669"/>
    <property type="project" value="UniProtKB-KW"/>
</dbReference>
<evidence type="ECO:0000256" key="1">
    <source>
        <dbReference type="ARBA" id="ARBA00022801"/>
    </source>
</evidence>
<dbReference type="PANTHER" id="PTHR42776">
    <property type="entry name" value="SERINE PEPTIDASE S9 FAMILY MEMBER"/>
    <property type="match status" value="1"/>
</dbReference>
<dbReference type="Gene3D" id="3.40.50.1820">
    <property type="entry name" value="alpha/beta hydrolase"/>
    <property type="match status" value="1"/>
</dbReference>
<feature type="chain" id="PRO_5045572253" evidence="2">
    <location>
        <begin position="21"/>
        <end position="300"/>
    </location>
</feature>
<evidence type="ECO:0000259" key="3">
    <source>
        <dbReference type="Pfam" id="PF00326"/>
    </source>
</evidence>
<keyword evidence="1 4" id="KW-0378">Hydrolase</keyword>
<dbReference type="InterPro" id="IPR029058">
    <property type="entry name" value="AB_hydrolase_fold"/>
</dbReference>
<keyword evidence="5" id="KW-1185">Reference proteome</keyword>
<dbReference type="PANTHER" id="PTHR42776:SF27">
    <property type="entry name" value="DIPEPTIDYL PEPTIDASE FAMILY MEMBER 6"/>
    <property type="match status" value="1"/>
</dbReference>
<dbReference type="Pfam" id="PF00326">
    <property type="entry name" value="Peptidase_S9"/>
    <property type="match status" value="1"/>
</dbReference>
<organism evidence="4 5">
    <name type="scientific">Flavobacterium branchiarum</name>
    <dbReference type="NCBI Taxonomy" id="1114870"/>
    <lineage>
        <taxon>Bacteria</taxon>
        <taxon>Pseudomonadati</taxon>
        <taxon>Bacteroidota</taxon>
        <taxon>Flavobacteriia</taxon>
        <taxon>Flavobacteriales</taxon>
        <taxon>Flavobacteriaceae</taxon>
        <taxon>Flavobacterium</taxon>
    </lineage>
</organism>
<comment type="caution">
    <text evidence="4">The sequence shown here is derived from an EMBL/GenBank/DDBJ whole genome shotgun (WGS) entry which is preliminary data.</text>
</comment>
<dbReference type="EC" id="3.4.-.-" evidence="4"/>
<feature type="domain" description="Peptidase S9 prolyl oligopeptidase catalytic" evidence="3">
    <location>
        <begin position="108"/>
        <end position="296"/>
    </location>
</feature>
<keyword evidence="2" id="KW-0732">Signal</keyword>
<gene>
    <name evidence="4" type="ORF">ACFFUQ_07050</name>
</gene>
<protein>
    <submittedName>
        <fullName evidence="4">Alpha/beta hydrolase family protein</fullName>
        <ecNumber evidence="4">3.4.-.-</ecNumber>
    </submittedName>
</protein>
<sequence length="300" mass="34421">MKCCLLILTLFFVFVGSAQSTLQNRDYILNDRFPLDKYAKMKKIHSHLEKVNIYDLTYTSFDKTRVKGFVLLPNQNQKKYPVIIYNRGGNGSYAMVNDQYIVTFLSKIASRGFIVIGSQLRGSDGSEGIDEFGGKEIDDVLSLFNIINSIEMADTTKIAQIGWSRGGITNFQLLKRTKKIRTTITIAGPSDILKTKRKEMFEVYKNRIRNYSLDSIYFSNKISPIFQIDSVLNKKESFLFIHGDLDEKVAVSDSKELYEKTLKNGFKSEFILFENSEHSLFNQFGKLISDIVLWLNTQLI</sequence>
<dbReference type="EMBL" id="JBHMEX010000025">
    <property type="protein sequence ID" value="MFB9063777.1"/>
    <property type="molecule type" value="Genomic_DNA"/>
</dbReference>
<feature type="signal peptide" evidence="2">
    <location>
        <begin position="1"/>
        <end position="20"/>
    </location>
</feature>
<accession>A0ABV5FK38</accession>